<keyword evidence="4" id="KW-0274">FAD</keyword>
<dbReference type="PATRIC" id="fig|861299.3.peg.4346"/>
<evidence type="ECO:0000256" key="1">
    <source>
        <dbReference type="ARBA" id="ARBA00001974"/>
    </source>
</evidence>
<evidence type="ECO:0000313" key="9">
    <source>
        <dbReference type="Proteomes" id="UP000019151"/>
    </source>
</evidence>
<keyword evidence="9" id="KW-1185">Reference proteome</keyword>
<reference evidence="8 9" key="1">
    <citation type="journal article" date="2014" name="Genome Announc.">
        <title>Genome Sequence and Methylome of Soil Bacterium Gemmatirosa kalamazoonensis KBS708T, a Member of the Rarely Cultivated Gemmatimonadetes Phylum.</title>
        <authorList>
            <person name="Debruyn J.M."/>
            <person name="Radosevich M."/>
            <person name="Wommack K.E."/>
            <person name="Polson S.W."/>
            <person name="Hauser L.J."/>
            <person name="Fawaz M.N."/>
            <person name="Korlach J."/>
            <person name="Tsai Y.C."/>
        </authorList>
    </citation>
    <scope>NUCLEOTIDE SEQUENCE [LARGE SCALE GENOMIC DNA]</scope>
    <source>
        <strain evidence="8 9">KBS708</strain>
    </source>
</reference>
<proteinExistence type="inferred from homology"/>
<dbReference type="InterPro" id="IPR000073">
    <property type="entry name" value="AB_hydrolase_1"/>
</dbReference>
<dbReference type="PANTHER" id="PTHR47470:SF1">
    <property type="entry name" value="FAD-DEPENDENT OXIDOREDUCTASE 2 FAD BINDING DOMAIN-CONTAINING PROTEIN"/>
    <property type="match status" value="1"/>
</dbReference>
<gene>
    <name evidence="8" type="ORF">J421_4287</name>
</gene>
<evidence type="ECO:0000256" key="4">
    <source>
        <dbReference type="ARBA" id="ARBA00022827"/>
    </source>
</evidence>
<dbReference type="PANTHER" id="PTHR47470">
    <property type="entry name" value="CHOLESTEROL OXIDASE"/>
    <property type="match status" value="1"/>
</dbReference>
<dbReference type="STRING" id="861299.J421_4287"/>
<evidence type="ECO:0000313" key="8">
    <source>
        <dbReference type="EMBL" id="AHG91824.1"/>
    </source>
</evidence>
<dbReference type="InterPro" id="IPR029058">
    <property type="entry name" value="AB_hydrolase_fold"/>
</dbReference>
<evidence type="ECO:0000256" key="2">
    <source>
        <dbReference type="ARBA" id="ARBA00010790"/>
    </source>
</evidence>
<dbReference type="RefSeq" id="WP_025413259.1">
    <property type="nucleotide sequence ID" value="NZ_CP007128.1"/>
</dbReference>
<dbReference type="Proteomes" id="UP000019151">
    <property type="component" value="Chromosome"/>
</dbReference>
<dbReference type="KEGG" id="gba:J421_4287"/>
<keyword evidence="5" id="KW-0560">Oxidoreductase</keyword>
<feature type="region of interest" description="Disordered" evidence="6">
    <location>
        <begin position="348"/>
        <end position="378"/>
    </location>
</feature>
<dbReference type="InterPro" id="IPR052542">
    <property type="entry name" value="Cholesterol_Oxidase"/>
</dbReference>
<keyword evidence="3" id="KW-0285">Flavoprotein</keyword>
<dbReference type="HOGENOM" id="CLU_791854_0_0_0"/>
<feature type="domain" description="AB hydrolase-1" evidence="7">
    <location>
        <begin position="38"/>
        <end position="146"/>
    </location>
</feature>
<sequence>MSGARSEPYVERTVPFATSDGRAGNVINVRGAKPPSRPPVLLVHGAGVRANIFRAPVQTTLVDHLVARGHDVWLENWRASIDLPPNEWTLDRAAVHDHPAAVRTVVRETGTDEINAVIHCQGSTSFMMSAVAGLVPEVRTIVANAVTLHPVVPGLSRAKLNVAVPLIGAVTPYVSPRWGIKAPTLVAKALTALVKLTHHECDNTVCRWVSFTYGSGFPALWRHEHLNDATHEWLKGEFADVPMSFFRQMARCVRAGHLVAVDGLRELPESFVARPPETDARFALFAGALNRCFLAESQTRTHAFLERARPGYHTLHVLPTYGHLDVFMGRHAARDVFPLIAAELERPTERPRPRGVQVPNASLAAPIASPTAPPKVPS</sequence>
<organism evidence="8 9">
    <name type="scientific">Gemmatirosa kalamazoonensis</name>
    <dbReference type="NCBI Taxonomy" id="861299"/>
    <lineage>
        <taxon>Bacteria</taxon>
        <taxon>Pseudomonadati</taxon>
        <taxon>Gemmatimonadota</taxon>
        <taxon>Gemmatimonadia</taxon>
        <taxon>Gemmatimonadales</taxon>
        <taxon>Gemmatimonadaceae</taxon>
        <taxon>Gemmatirosa</taxon>
    </lineage>
</organism>
<evidence type="ECO:0000256" key="5">
    <source>
        <dbReference type="ARBA" id="ARBA00023002"/>
    </source>
</evidence>
<dbReference type="Gene3D" id="3.40.50.1820">
    <property type="entry name" value="alpha/beta hydrolase"/>
    <property type="match status" value="1"/>
</dbReference>
<dbReference type="Pfam" id="PF00561">
    <property type="entry name" value="Abhydrolase_1"/>
    <property type="match status" value="1"/>
</dbReference>
<dbReference type="EMBL" id="CP007128">
    <property type="protein sequence ID" value="AHG91824.1"/>
    <property type="molecule type" value="Genomic_DNA"/>
</dbReference>
<dbReference type="AlphaFoldDB" id="W0RL71"/>
<dbReference type="eggNOG" id="COG2267">
    <property type="taxonomic scope" value="Bacteria"/>
</dbReference>
<accession>W0RL71</accession>
<name>W0RL71_9BACT</name>
<comment type="similarity">
    <text evidence="2">Belongs to the GMC oxidoreductase family.</text>
</comment>
<evidence type="ECO:0000256" key="6">
    <source>
        <dbReference type="SAM" id="MobiDB-lite"/>
    </source>
</evidence>
<dbReference type="InParanoid" id="W0RL71"/>
<dbReference type="GO" id="GO:0016491">
    <property type="term" value="F:oxidoreductase activity"/>
    <property type="evidence" value="ECO:0007669"/>
    <property type="project" value="UniProtKB-KW"/>
</dbReference>
<evidence type="ECO:0000259" key="7">
    <source>
        <dbReference type="Pfam" id="PF00561"/>
    </source>
</evidence>
<evidence type="ECO:0000256" key="3">
    <source>
        <dbReference type="ARBA" id="ARBA00022630"/>
    </source>
</evidence>
<comment type="cofactor">
    <cofactor evidence="1">
        <name>FAD</name>
        <dbReference type="ChEBI" id="CHEBI:57692"/>
    </cofactor>
</comment>
<protein>
    <recommendedName>
        <fullName evidence="7">AB hydrolase-1 domain-containing protein</fullName>
    </recommendedName>
</protein>
<dbReference type="SUPFAM" id="SSF53474">
    <property type="entry name" value="alpha/beta-Hydrolases"/>
    <property type="match status" value="1"/>
</dbReference>